<dbReference type="AlphaFoldDB" id="D4BPT8"/>
<dbReference type="EMBL" id="ACCG02000009">
    <property type="protein sequence ID" value="EFE89675.1"/>
    <property type="molecule type" value="Genomic_DNA"/>
</dbReference>
<keyword evidence="1" id="KW-1133">Transmembrane helix</keyword>
<name>D4BPT8_BIFBR</name>
<sequence length="42" mass="4851">MDGIPIKYGFFIVLYLLFGYTQSAMQRTGAGTRNKMQSFNQR</sequence>
<dbReference type="Proteomes" id="UP000003191">
    <property type="component" value="Unassembled WGS sequence"/>
</dbReference>
<feature type="transmembrane region" description="Helical" evidence="1">
    <location>
        <begin position="6"/>
        <end position="25"/>
    </location>
</feature>
<dbReference type="HOGENOM" id="CLU_3247879_0_0_11"/>
<evidence type="ECO:0000256" key="1">
    <source>
        <dbReference type="SAM" id="Phobius"/>
    </source>
</evidence>
<gene>
    <name evidence="2" type="ORF">BIFBRE_04103</name>
</gene>
<keyword evidence="1" id="KW-0812">Transmembrane</keyword>
<comment type="caution">
    <text evidence="2">The sequence shown here is derived from an EMBL/GenBank/DDBJ whole genome shotgun (WGS) entry which is preliminary data.</text>
</comment>
<protein>
    <submittedName>
        <fullName evidence="2">Uncharacterized protein</fullName>
    </submittedName>
</protein>
<evidence type="ECO:0000313" key="3">
    <source>
        <dbReference type="Proteomes" id="UP000003191"/>
    </source>
</evidence>
<accession>D4BPT8</accession>
<dbReference type="PATRIC" id="fig|518634.7.peg.1128"/>
<keyword evidence="3" id="KW-1185">Reference proteome</keyword>
<reference evidence="2 3" key="1">
    <citation type="submission" date="2010-02" db="EMBL/GenBank/DDBJ databases">
        <authorList>
            <person name="Weinstock G."/>
            <person name="Sodergren E."/>
            <person name="Clifton S."/>
            <person name="Fulton L."/>
            <person name="Fulton B."/>
            <person name="Courtney L."/>
            <person name="Fronick C."/>
            <person name="Harrison M."/>
            <person name="Strong C."/>
            <person name="Farmer C."/>
            <person name="Delahaunty K."/>
            <person name="Markovic C."/>
            <person name="Hall O."/>
            <person name="Minx P."/>
            <person name="Tomlinson C."/>
            <person name="Mitreva M."/>
            <person name="Nelson J."/>
            <person name="Hou S."/>
            <person name="Wollam A."/>
            <person name="Pepin K.H."/>
            <person name="Johnson M."/>
            <person name="Bhonagiri V."/>
            <person name="Zhang X."/>
            <person name="Suruliraj S."/>
            <person name="Warren W."/>
            <person name="Chinwalla A."/>
            <person name="Mardis E.R."/>
            <person name="Wilson R.K."/>
        </authorList>
    </citation>
    <scope>NUCLEOTIDE SEQUENCE [LARGE SCALE GENOMIC DNA]</scope>
    <source>
        <strain evidence="2 3">DSM 20213</strain>
    </source>
</reference>
<evidence type="ECO:0000313" key="2">
    <source>
        <dbReference type="EMBL" id="EFE89675.1"/>
    </source>
</evidence>
<proteinExistence type="predicted"/>
<organism evidence="2 3">
    <name type="scientific">Bifidobacterium breve DSM 20213 = JCM 1192</name>
    <dbReference type="NCBI Taxonomy" id="518634"/>
    <lineage>
        <taxon>Bacteria</taxon>
        <taxon>Bacillati</taxon>
        <taxon>Actinomycetota</taxon>
        <taxon>Actinomycetes</taxon>
        <taxon>Bifidobacteriales</taxon>
        <taxon>Bifidobacteriaceae</taxon>
        <taxon>Bifidobacterium</taxon>
    </lineage>
</organism>
<keyword evidence="1" id="KW-0472">Membrane</keyword>